<keyword evidence="2" id="KW-0472">Membrane</keyword>
<dbReference type="EMBL" id="CP070496">
    <property type="protein sequence ID" value="QSB05459.1"/>
    <property type="molecule type" value="Genomic_DNA"/>
</dbReference>
<organism evidence="3 4">
    <name type="scientific">Natronoglycomyces albus</name>
    <dbReference type="NCBI Taxonomy" id="2811108"/>
    <lineage>
        <taxon>Bacteria</taxon>
        <taxon>Bacillati</taxon>
        <taxon>Actinomycetota</taxon>
        <taxon>Actinomycetes</taxon>
        <taxon>Glycomycetales</taxon>
        <taxon>Glycomycetaceae</taxon>
        <taxon>Natronoglycomyces</taxon>
    </lineage>
</organism>
<feature type="compositionally biased region" description="Polar residues" evidence="1">
    <location>
        <begin position="147"/>
        <end position="158"/>
    </location>
</feature>
<gene>
    <name evidence="3" type="ORF">JQS30_00495</name>
</gene>
<evidence type="ECO:0000313" key="3">
    <source>
        <dbReference type="EMBL" id="QSB05459.1"/>
    </source>
</evidence>
<dbReference type="AlphaFoldDB" id="A0A895XQ12"/>
<name>A0A895XQ12_9ACTN</name>
<feature type="region of interest" description="Disordered" evidence="1">
    <location>
        <begin position="107"/>
        <end position="163"/>
    </location>
</feature>
<feature type="region of interest" description="Disordered" evidence="1">
    <location>
        <begin position="201"/>
        <end position="221"/>
    </location>
</feature>
<keyword evidence="4" id="KW-1185">Reference proteome</keyword>
<evidence type="ECO:0000313" key="4">
    <source>
        <dbReference type="Proteomes" id="UP000662939"/>
    </source>
</evidence>
<evidence type="ECO:0000256" key="1">
    <source>
        <dbReference type="SAM" id="MobiDB-lite"/>
    </source>
</evidence>
<feature type="transmembrane region" description="Helical" evidence="2">
    <location>
        <begin position="168"/>
        <end position="191"/>
    </location>
</feature>
<dbReference type="KEGG" id="nav:JQS30_00495"/>
<dbReference type="RefSeq" id="WP_213171467.1">
    <property type="nucleotide sequence ID" value="NZ_CP070496.1"/>
</dbReference>
<dbReference type="Proteomes" id="UP000662939">
    <property type="component" value="Chromosome"/>
</dbReference>
<keyword evidence="2" id="KW-1133">Transmembrane helix</keyword>
<keyword evidence="2" id="KW-0812">Transmembrane</keyword>
<evidence type="ECO:0000256" key="2">
    <source>
        <dbReference type="SAM" id="Phobius"/>
    </source>
</evidence>
<reference evidence="3" key="1">
    <citation type="submission" date="2021-02" db="EMBL/GenBank/DDBJ databases">
        <title>Natronoglycomyces albus gen. nov., sp. nov, a haloalkaliphilic actinobacterium from a soda solonchak soil.</title>
        <authorList>
            <person name="Sorokin D.Y."/>
            <person name="Khijniak T.V."/>
            <person name="Zakharycheva A.P."/>
            <person name="Boueva O.V."/>
            <person name="Ariskina E.V."/>
            <person name="Hahnke R.L."/>
            <person name="Bunk B."/>
            <person name="Sproer C."/>
            <person name="Schumann P."/>
            <person name="Evtushenko L.I."/>
            <person name="Kublanov I.V."/>
        </authorList>
    </citation>
    <scope>NUCLEOTIDE SEQUENCE</scope>
    <source>
        <strain evidence="3">DSM 106290</strain>
    </source>
</reference>
<accession>A0A895XQ12</accession>
<proteinExistence type="predicted"/>
<sequence length="378" mass="40117">MSRTVGPFTDVATARVEGAYEICEGMDTAGRSVQILTLGITSAKDPGRRALLSDTVAWAHATAGPGDAPILQADLTSDQPYVVTLQSPQMHGAERILDRLLELGPPTGPIPLVSTQRSGNAPHHESAASTTGSQPAVPHSMSPFGPNGSTPSHHSSGITRKPKKPPRLNALVAILGVLALLVLGGGSWAAWTYLGPDDTANDAAPTDAETNEESTGGTSALEDSFVPEFKPAVEELHLPAGVFEDDEETKTVAEAGWPFAFRIPADFSCSEEGRIFKCSPPSGGNDVTLSWSVCPDGCPDSVQDELHSQMPYGPLDRFNSTIGFSERHPHDVYRASLSFFVPVDEEVIHIKLVADTAQNTAEEVQKIINDVLTQAHAI</sequence>
<protein>
    <submittedName>
        <fullName evidence="3">Uncharacterized protein</fullName>
    </submittedName>
</protein>